<dbReference type="Gene3D" id="1.10.3720.10">
    <property type="entry name" value="MetI-like"/>
    <property type="match status" value="2"/>
</dbReference>
<dbReference type="AlphaFoldDB" id="A0A4R6VUB9"/>
<proteinExistence type="inferred from homology"/>
<evidence type="ECO:0000256" key="4">
    <source>
        <dbReference type="ARBA" id="ARBA00022475"/>
    </source>
</evidence>
<evidence type="ECO:0000256" key="1">
    <source>
        <dbReference type="ARBA" id="ARBA00004429"/>
    </source>
</evidence>
<keyword evidence="5 9" id="KW-0812">Transmembrane</keyword>
<dbReference type="RefSeq" id="WP_133571715.1">
    <property type="nucleotide sequence ID" value="NZ_SNYR01000001.1"/>
</dbReference>
<evidence type="ECO:0000259" key="10">
    <source>
        <dbReference type="PROSITE" id="PS50928"/>
    </source>
</evidence>
<feature type="transmembrane region" description="Helical" evidence="9">
    <location>
        <begin position="260"/>
        <end position="282"/>
    </location>
</feature>
<dbReference type="GO" id="GO:0022857">
    <property type="term" value="F:transmembrane transporter activity"/>
    <property type="evidence" value="ECO:0007669"/>
    <property type="project" value="InterPro"/>
</dbReference>
<evidence type="ECO:0000256" key="7">
    <source>
        <dbReference type="ARBA" id="ARBA00022989"/>
    </source>
</evidence>
<dbReference type="PROSITE" id="PS50928">
    <property type="entry name" value="ABC_TM1"/>
    <property type="match status" value="1"/>
</dbReference>
<dbReference type="InterPro" id="IPR010065">
    <property type="entry name" value="AA_ABC_transptr_permease_3TM"/>
</dbReference>
<dbReference type="NCBIfam" id="TIGR01726">
    <property type="entry name" value="HEQRo_perm_3TM"/>
    <property type="match status" value="1"/>
</dbReference>
<keyword evidence="3 9" id="KW-0813">Transport</keyword>
<feature type="transmembrane region" description="Helical" evidence="9">
    <location>
        <begin position="141"/>
        <end position="159"/>
    </location>
</feature>
<keyword evidence="8 9" id="KW-0472">Membrane</keyword>
<evidence type="ECO:0000256" key="5">
    <source>
        <dbReference type="ARBA" id="ARBA00022692"/>
    </source>
</evidence>
<dbReference type="InterPro" id="IPR043429">
    <property type="entry name" value="ArtM/GltK/GlnP/TcyL/YhdX-like"/>
</dbReference>
<name>A0A4R6VUB9_9HYPH</name>
<feature type="transmembrane region" description="Helical" evidence="9">
    <location>
        <begin position="221"/>
        <end position="240"/>
    </location>
</feature>
<accession>A0A4R6VUB9</accession>
<dbReference type="InterPro" id="IPR000515">
    <property type="entry name" value="MetI-like"/>
</dbReference>
<feature type="transmembrane region" description="Helical" evidence="9">
    <location>
        <begin position="189"/>
        <end position="209"/>
    </location>
</feature>
<keyword evidence="4" id="KW-1003">Cell membrane</keyword>
<protein>
    <submittedName>
        <fullName evidence="11">General L-amino acid transport system permease protein</fullName>
    </submittedName>
</protein>
<organism evidence="11 12">
    <name type="scientific">Maritalea mobilis</name>
    <dbReference type="NCBI Taxonomy" id="483324"/>
    <lineage>
        <taxon>Bacteria</taxon>
        <taxon>Pseudomonadati</taxon>
        <taxon>Pseudomonadota</taxon>
        <taxon>Alphaproteobacteria</taxon>
        <taxon>Hyphomicrobiales</taxon>
        <taxon>Devosiaceae</taxon>
        <taxon>Maritalea</taxon>
    </lineage>
</organism>
<dbReference type="GO" id="GO:0006865">
    <property type="term" value="P:amino acid transport"/>
    <property type="evidence" value="ECO:0007669"/>
    <property type="project" value="UniProtKB-KW"/>
</dbReference>
<comment type="caution">
    <text evidence="11">The sequence shown here is derived from an EMBL/GenBank/DDBJ whole genome shotgun (WGS) entry which is preliminary data.</text>
</comment>
<feature type="transmembrane region" description="Helical" evidence="9">
    <location>
        <begin position="26"/>
        <end position="45"/>
    </location>
</feature>
<keyword evidence="6" id="KW-0029">Amino-acid transport</keyword>
<dbReference type="GO" id="GO:0043190">
    <property type="term" value="C:ATP-binding cassette (ABC) transporter complex"/>
    <property type="evidence" value="ECO:0007669"/>
    <property type="project" value="InterPro"/>
</dbReference>
<comment type="similarity">
    <text evidence="2">Belongs to the binding-protein-dependent transport system permease family. HisMQ subfamily.</text>
</comment>
<dbReference type="CDD" id="cd06261">
    <property type="entry name" value="TM_PBP2"/>
    <property type="match status" value="1"/>
</dbReference>
<feature type="transmembrane region" description="Helical" evidence="9">
    <location>
        <begin position="97"/>
        <end position="120"/>
    </location>
</feature>
<evidence type="ECO:0000313" key="11">
    <source>
        <dbReference type="EMBL" id="TDQ67071.1"/>
    </source>
</evidence>
<evidence type="ECO:0000313" key="12">
    <source>
        <dbReference type="Proteomes" id="UP000295391"/>
    </source>
</evidence>
<evidence type="ECO:0000256" key="3">
    <source>
        <dbReference type="ARBA" id="ARBA00022448"/>
    </source>
</evidence>
<dbReference type="SUPFAM" id="SSF161098">
    <property type="entry name" value="MetI-like"/>
    <property type="match status" value="2"/>
</dbReference>
<evidence type="ECO:0000256" key="6">
    <source>
        <dbReference type="ARBA" id="ARBA00022970"/>
    </source>
</evidence>
<sequence>MSINRQTKSAQATSWSSLFYDERVRAILYQVLAVVGVALVAYFLWFNAATNLRQQNIASGFDYLGLEAGFEISDRLIEFSPADSYARALLVGLLNTIYVSLLACVLCTFLGTFIGVLRLSPNPLLSKLMLIYVEIMRNIPLLLHLFFWYTIIVFIFPPVREALQLAPGVYISNGGFYVPVLEWSFDHTMLLITLIASMVVAYFTNKWAIQKRIKTGEKVRIWPVHLAIITLPLALAYFLFTPEFNWNFPELGRFRFSGGGRITAEFAALLIGLTLTATANVAEIVRSGIQSVNKGQWEAARSLGLKGNRVMKSVILPQALRVIIPPLTSNYLNVTKNSTLAIAIGYPDLVMVSNTTMNQTGQAIEGIAIFMAVYLGLSLLTSVAMNWYNGRVALKGR</sequence>
<dbReference type="Proteomes" id="UP000295391">
    <property type="component" value="Unassembled WGS sequence"/>
</dbReference>
<feature type="domain" description="ABC transmembrane type-1" evidence="10">
    <location>
        <begin position="93"/>
        <end position="381"/>
    </location>
</feature>
<dbReference type="PANTHER" id="PTHR30614">
    <property type="entry name" value="MEMBRANE COMPONENT OF AMINO ACID ABC TRANSPORTER"/>
    <property type="match status" value="1"/>
</dbReference>
<dbReference type="OrthoDB" id="9808531at2"/>
<dbReference type="Pfam" id="PF00528">
    <property type="entry name" value="BPD_transp_1"/>
    <property type="match status" value="1"/>
</dbReference>
<evidence type="ECO:0000256" key="8">
    <source>
        <dbReference type="ARBA" id="ARBA00023136"/>
    </source>
</evidence>
<dbReference type="InterPro" id="IPR035906">
    <property type="entry name" value="MetI-like_sf"/>
</dbReference>
<comment type="subcellular location">
    <subcellularLocation>
        <location evidence="1">Cell inner membrane</location>
        <topology evidence="1">Multi-pass membrane protein</topology>
    </subcellularLocation>
    <subcellularLocation>
        <location evidence="9">Cell membrane</location>
        <topology evidence="9">Multi-pass membrane protein</topology>
    </subcellularLocation>
</comment>
<reference evidence="11 12" key="1">
    <citation type="submission" date="2019-03" db="EMBL/GenBank/DDBJ databases">
        <title>Genomic Encyclopedia of Type Strains, Phase III (KMG-III): the genomes of soil and plant-associated and newly described type strains.</title>
        <authorList>
            <person name="Whitman W."/>
        </authorList>
    </citation>
    <scope>NUCLEOTIDE SEQUENCE [LARGE SCALE GENOMIC DNA]</scope>
    <source>
        <strain evidence="11 12">CGMCC 1.7002</strain>
    </source>
</reference>
<feature type="transmembrane region" description="Helical" evidence="9">
    <location>
        <begin position="367"/>
        <end position="388"/>
    </location>
</feature>
<dbReference type="PANTHER" id="PTHR30614:SF37">
    <property type="entry name" value="AMINO-ACID ABC TRANSPORTER PERMEASE PROTEIN YHDX-RELATED"/>
    <property type="match status" value="1"/>
</dbReference>
<evidence type="ECO:0000256" key="9">
    <source>
        <dbReference type="RuleBase" id="RU363032"/>
    </source>
</evidence>
<keyword evidence="7 9" id="KW-1133">Transmembrane helix</keyword>
<gene>
    <name evidence="11" type="ORF">ATL17_1078</name>
</gene>
<dbReference type="EMBL" id="SNYR01000001">
    <property type="protein sequence ID" value="TDQ67071.1"/>
    <property type="molecule type" value="Genomic_DNA"/>
</dbReference>
<keyword evidence="12" id="KW-1185">Reference proteome</keyword>
<evidence type="ECO:0000256" key="2">
    <source>
        <dbReference type="ARBA" id="ARBA00010072"/>
    </source>
</evidence>